<dbReference type="InterPro" id="IPR032244">
    <property type="entry name" value="LapD_MoxY_N"/>
</dbReference>
<organism evidence="5 6">
    <name type="scientific">Nitrogeniibacter mangrovi</name>
    <dbReference type="NCBI Taxonomy" id="2016596"/>
    <lineage>
        <taxon>Bacteria</taxon>
        <taxon>Pseudomonadati</taxon>
        <taxon>Pseudomonadota</taxon>
        <taxon>Betaproteobacteria</taxon>
        <taxon>Rhodocyclales</taxon>
        <taxon>Zoogloeaceae</taxon>
        <taxon>Nitrogeniibacter</taxon>
    </lineage>
</organism>
<dbReference type="PROSITE" id="PS50887">
    <property type="entry name" value="GGDEF"/>
    <property type="match status" value="1"/>
</dbReference>
<dbReference type="SMART" id="SM00267">
    <property type="entry name" value="GGDEF"/>
    <property type="match status" value="1"/>
</dbReference>
<dbReference type="Pfam" id="PF00563">
    <property type="entry name" value="EAL"/>
    <property type="match status" value="1"/>
</dbReference>
<dbReference type="RefSeq" id="WP_173764263.1">
    <property type="nucleotide sequence ID" value="NZ_CP048836.1"/>
</dbReference>
<dbReference type="Pfam" id="PF16448">
    <property type="entry name" value="LapD_MoxY_N"/>
    <property type="match status" value="1"/>
</dbReference>
<dbReference type="PANTHER" id="PTHR33121:SF23">
    <property type="entry name" value="CYCLIC DI-GMP PHOSPHODIESTERASE PDEB"/>
    <property type="match status" value="1"/>
</dbReference>
<feature type="domain" description="GGDEF" evidence="4">
    <location>
        <begin position="276"/>
        <end position="408"/>
    </location>
</feature>
<dbReference type="Pfam" id="PF00990">
    <property type="entry name" value="GGDEF"/>
    <property type="match status" value="1"/>
</dbReference>
<evidence type="ECO:0000259" key="2">
    <source>
        <dbReference type="PROSITE" id="PS50883"/>
    </source>
</evidence>
<evidence type="ECO:0000259" key="3">
    <source>
        <dbReference type="PROSITE" id="PS50885"/>
    </source>
</evidence>
<keyword evidence="1" id="KW-1133">Transmembrane helix</keyword>
<dbReference type="PROSITE" id="PS50885">
    <property type="entry name" value="HAMP"/>
    <property type="match status" value="1"/>
</dbReference>
<proteinExistence type="predicted"/>
<dbReference type="Gene3D" id="6.20.270.20">
    <property type="entry name" value="LapD/MoxY periplasmic domain"/>
    <property type="match status" value="1"/>
</dbReference>
<dbReference type="GO" id="GO:0016020">
    <property type="term" value="C:membrane"/>
    <property type="evidence" value="ECO:0007669"/>
    <property type="project" value="InterPro"/>
</dbReference>
<feature type="transmembrane region" description="Helical" evidence="1">
    <location>
        <begin position="6"/>
        <end position="28"/>
    </location>
</feature>
<name>A0A6C1B2N7_9RHOO</name>
<dbReference type="PANTHER" id="PTHR33121">
    <property type="entry name" value="CYCLIC DI-GMP PHOSPHODIESTERASE PDEF"/>
    <property type="match status" value="1"/>
</dbReference>
<dbReference type="SUPFAM" id="SSF55073">
    <property type="entry name" value="Nucleotide cyclase"/>
    <property type="match status" value="1"/>
</dbReference>
<dbReference type="Gene3D" id="3.30.70.270">
    <property type="match status" value="1"/>
</dbReference>
<dbReference type="InterPro" id="IPR001633">
    <property type="entry name" value="EAL_dom"/>
</dbReference>
<dbReference type="InterPro" id="IPR035919">
    <property type="entry name" value="EAL_sf"/>
</dbReference>
<evidence type="ECO:0000259" key="4">
    <source>
        <dbReference type="PROSITE" id="PS50887"/>
    </source>
</evidence>
<dbReference type="SUPFAM" id="SSF141868">
    <property type="entry name" value="EAL domain-like"/>
    <property type="match status" value="1"/>
</dbReference>
<evidence type="ECO:0000313" key="6">
    <source>
        <dbReference type="Proteomes" id="UP000501991"/>
    </source>
</evidence>
<evidence type="ECO:0000313" key="5">
    <source>
        <dbReference type="EMBL" id="QID17098.1"/>
    </source>
</evidence>
<gene>
    <name evidence="5" type="ORF">G3580_05250</name>
</gene>
<dbReference type="EMBL" id="CP048836">
    <property type="protein sequence ID" value="QID17098.1"/>
    <property type="molecule type" value="Genomic_DNA"/>
</dbReference>
<feature type="domain" description="EAL" evidence="2">
    <location>
        <begin position="416"/>
        <end position="648"/>
    </location>
</feature>
<dbReference type="AlphaFoldDB" id="A0A6C1B2N7"/>
<dbReference type="InterPro" id="IPR050706">
    <property type="entry name" value="Cyclic-di-GMP_PDE-like"/>
</dbReference>
<feature type="domain" description="HAMP" evidence="3">
    <location>
        <begin position="183"/>
        <end position="234"/>
    </location>
</feature>
<dbReference type="KEGG" id="azq:G3580_05250"/>
<keyword evidence="1" id="KW-0812">Transmembrane</keyword>
<keyword evidence="1" id="KW-0472">Membrane</keyword>
<dbReference type="InterPro" id="IPR042461">
    <property type="entry name" value="LapD_MoxY_peri_C"/>
</dbReference>
<dbReference type="InterPro" id="IPR029787">
    <property type="entry name" value="Nucleotide_cyclase"/>
</dbReference>
<dbReference type="PROSITE" id="PS51257">
    <property type="entry name" value="PROKAR_LIPOPROTEIN"/>
    <property type="match status" value="1"/>
</dbReference>
<keyword evidence="6" id="KW-1185">Reference proteome</keyword>
<dbReference type="CDD" id="cd01948">
    <property type="entry name" value="EAL"/>
    <property type="match status" value="1"/>
</dbReference>
<dbReference type="Gene3D" id="3.30.110.200">
    <property type="match status" value="1"/>
</dbReference>
<dbReference type="GO" id="GO:0071111">
    <property type="term" value="F:cyclic-guanylate-specific phosphodiesterase activity"/>
    <property type="evidence" value="ECO:0007669"/>
    <property type="project" value="InterPro"/>
</dbReference>
<dbReference type="Proteomes" id="UP000501991">
    <property type="component" value="Chromosome"/>
</dbReference>
<accession>A0A6C1B2N7</accession>
<dbReference type="GO" id="GO:0007165">
    <property type="term" value="P:signal transduction"/>
    <property type="evidence" value="ECO:0007669"/>
    <property type="project" value="InterPro"/>
</dbReference>
<reference evidence="5 6" key="1">
    <citation type="submission" date="2020-02" db="EMBL/GenBank/DDBJ databases">
        <title>Nitrogenibacter mangrovi gen. nov., sp. nov. isolated from mangrove sediment, a denitrifying betaproteobacterium.</title>
        <authorList>
            <person name="Liao H."/>
            <person name="Tian Y."/>
        </authorList>
    </citation>
    <scope>NUCLEOTIDE SEQUENCE [LARGE SCALE GENOMIC DNA]</scope>
    <source>
        <strain evidence="5 6">M9-3-2</strain>
    </source>
</reference>
<dbReference type="SMART" id="SM00052">
    <property type="entry name" value="EAL"/>
    <property type="match status" value="1"/>
</dbReference>
<evidence type="ECO:0000256" key="1">
    <source>
        <dbReference type="SAM" id="Phobius"/>
    </source>
</evidence>
<dbReference type="InterPro" id="IPR003660">
    <property type="entry name" value="HAMP_dom"/>
</dbReference>
<dbReference type="PROSITE" id="PS50883">
    <property type="entry name" value="EAL"/>
    <property type="match status" value="1"/>
</dbReference>
<dbReference type="InterPro" id="IPR000160">
    <property type="entry name" value="GGDEF_dom"/>
</dbReference>
<dbReference type="InterPro" id="IPR043128">
    <property type="entry name" value="Rev_trsase/Diguanyl_cyclase"/>
</dbReference>
<dbReference type="Gene3D" id="3.20.20.450">
    <property type="entry name" value="EAL domain"/>
    <property type="match status" value="1"/>
</dbReference>
<dbReference type="SMART" id="SM00304">
    <property type="entry name" value="HAMP"/>
    <property type="match status" value="1"/>
</dbReference>
<sequence>MSLIKQLWIATLVLTLGAFGCSFVISTLSARDYLERELGIKNRDNANVLALAMTQLPKDAATVELLVAAQFDNAHYDLIRLTDPTGEHVIVERSHENEANAPRGLGLSAEGPVAPAWFRQLIPMHPEPGRAFVSDGWQPFGTLTVKTHTGIAYDSLWQSTLRLLEWFLAGAVLVGLLGTVLLRWLLRPLDAVVAQARAIGARRFVTVPAPATPEFATVVGAMNTLSDQVHAMLEEESIRLEHLRRAAQHDPISGLPNREHFMAQASATLDNDSAPAVGTLAIVRLSHLIALNEELGRSAADELLRKLAGGIETLTDGDGMLAGRLNGTDFALLAPNEDQPEALAARLAECMDLVVGTSLPAGRNALPIGVACYHRGDPLPQLLAHADVALTRSEAQEGAPPQIERVNVSARPATDLGSWRNLISEALAMGRFSLVQFPVIDREGRTLHYEVPVRMHHPRDTTVLTAGDVLPWATRCGLLPQIDAIVAEKALNLIETANVDVCINLSAESMCHPATLGRLAAQLREHPDAARHLWIDLPENAAFHHAEDFRRLCAELRPLGCRIGLEHVSQMVCRMGELHDVGLDYLKISAGAIRGIDHNPGNQAFLRGLVSIGHTMGMAVVAEGVSDENEAAQVIELGFDGLTGPGVR</sequence>
<protein>
    <submittedName>
        <fullName evidence="5">EAL domain-containing protein</fullName>
    </submittedName>
</protein>